<evidence type="ECO:0000256" key="2">
    <source>
        <dbReference type="ARBA" id="ARBA00010333"/>
    </source>
</evidence>
<sequence>MILGFFKRVALAIALLYPVVATADEANPYGLLDPATISIGTMADSKPNTFVQPDGTYTGFDIDLFMNLAERIGYPKNKVTITSQDFSALMPSVVNQRFDVAIAAIGTTEARKKNVDFSDGYLLFYLSVLSPDTSIKDAGDLKGKRVGVVQGALTDIYATKNFTDADIVRFPDNNTAIAALNNGTIAAHFLDHDPAIDYSKRYSDLKIRVDIPQLDTPAGFVVRKGNVRLQEAINKALHEAIDDGTYKAIFAKWFPDAPLPDRFQPKK</sequence>
<name>A0ABQ6CDS3_9HYPH</name>
<proteinExistence type="inferred from homology"/>
<evidence type="ECO:0000259" key="7">
    <source>
        <dbReference type="SMART" id="SM00079"/>
    </source>
</evidence>
<evidence type="ECO:0000259" key="6">
    <source>
        <dbReference type="SMART" id="SM00062"/>
    </source>
</evidence>
<dbReference type="EMBL" id="BSPC01000014">
    <property type="protein sequence ID" value="GLS18506.1"/>
    <property type="molecule type" value="Genomic_DNA"/>
</dbReference>
<reference evidence="9" key="1">
    <citation type="journal article" date="2019" name="Int. J. Syst. Evol. Microbiol.">
        <title>The Global Catalogue of Microorganisms (GCM) 10K type strain sequencing project: providing services to taxonomists for standard genome sequencing and annotation.</title>
        <authorList>
            <consortium name="The Broad Institute Genomics Platform"/>
            <consortium name="The Broad Institute Genome Sequencing Center for Infectious Disease"/>
            <person name="Wu L."/>
            <person name="Ma J."/>
        </authorList>
    </citation>
    <scope>NUCLEOTIDE SEQUENCE [LARGE SCALE GENOMIC DNA]</scope>
    <source>
        <strain evidence="9">NBRC 101365</strain>
    </source>
</reference>
<dbReference type="Gene3D" id="3.40.190.10">
    <property type="entry name" value="Periplasmic binding protein-like II"/>
    <property type="match status" value="2"/>
</dbReference>
<comment type="subcellular location">
    <subcellularLocation>
        <location evidence="1">Cell envelope</location>
    </subcellularLocation>
</comment>
<dbReference type="SMART" id="SM00062">
    <property type="entry name" value="PBPb"/>
    <property type="match status" value="1"/>
</dbReference>
<dbReference type="PANTHER" id="PTHR35936:SF17">
    <property type="entry name" value="ARGININE-BINDING EXTRACELLULAR PROTEIN ARTP"/>
    <property type="match status" value="1"/>
</dbReference>
<evidence type="ECO:0000313" key="8">
    <source>
        <dbReference type="EMBL" id="GLS18506.1"/>
    </source>
</evidence>
<evidence type="ECO:0000256" key="5">
    <source>
        <dbReference type="SAM" id="SignalP"/>
    </source>
</evidence>
<dbReference type="PROSITE" id="PS01039">
    <property type="entry name" value="SBP_BACTERIAL_3"/>
    <property type="match status" value="1"/>
</dbReference>
<dbReference type="SUPFAM" id="SSF53850">
    <property type="entry name" value="Periplasmic binding protein-like II"/>
    <property type="match status" value="1"/>
</dbReference>
<dbReference type="PANTHER" id="PTHR35936">
    <property type="entry name" value="MEMBRANE-BOUND LYTIC MUREIN TRANSGLYCOSYLASE F"/>
    <property type="match status" value="1"/>
</dbReference>
<feature type="signal peptide" evidence="5">
    <location>
        <begin position="1"/>
        <end position="23"/>
    </location>
</feature>
<dbReference type="InterPro" id="IPR018313">
    <property type="entry name" value="SBP_3_CS"/>
</dbReference>
<dbReference type="RefSeq" id="WP_284311361.1">
    <property type="nucleotide sequence ID" value="NZ_BSPC01000014.1"/>
</dbReference>
<feature type="domain" description="Solute-binding protein family 3/N-terminal" evidence="6">
    <location>
        <begin position="36"/>
        <end position="257"/>
    </location>
</feature>
<feature type="domain" description="Ionotropic glutamate receptor C-terminal" evidence="7">
    <location>
        <begin position="36"/>
        <end position="256"/>
    </location>
</feature>
<dbReference type="Proteomes" id="UP001156882">
    <property type="component" value="Unassembled WGS sequence"/>
</dbReference>
<keyword evidence="9" id="KW-1185">Reference proteome</keyword>
<evidence type="ECO:0000256" key="3">
    <source>
        <dbReference type="ARBA" id="ARBA00022729"/>
    </source>
</evidence>
<dbReference type="Pfam" id="PF00497">
    <property type="entry name" value="SBP_bac_3"/>
    <property type="match status" value="1"/>
</dbReference>
<comment type="similarity">
    <text evidence="2 4">Belongs to the bacterial solute-binding protein 3 family.</text>
</comment>
<dbReference type="CDD" id="cd13530">
    <property type="entry name" value="PBP2_peptides_like"/>
    <property type="match status" value="1"/>
</dbReference>
<protein>
    <submittedName>
        <fullName evidence="8">Amino acid ABC transporter substrate-binding protein</fullName>
    </submittedName>
</protein>
<accession>A0ABQ6CDS3</accession>
<evidence type="ECO:0000313" key="9">
    <source>
        <dbReference type="Proteomes" id="UP001156882"/>
    </source>
</evidence>
<gene>
    <name evidence="8" type="ORF">GCM10007874_15230</name>
</gene>
<evidence type="ECO:0000256" key="4">
    <source>
        <dbReference type="RuleBase" id="RU003744"/>
    </source>
</evidence>
<organism evidence="8 9">
    <name type="scientific">Labrys miyagiensis</name>
    <dbReference type="NCBI Taxonomy" id="346912"/>
    <lineage>
        <taxon>Bacteria</taxon>
        <taxon>Pseudomonadati</taxon>
        <taxon>Pseudomonadota</taxon>
        <taxon>Alphaproteobacteria</taxon>
        <taxon>Hyphomicrobiales</taxon>
        <taxon>Xanthobacteraceae</taxon>
        <taxon>Labrys</taxon>
    </lineage>
</organism>
<dbReference type="InterPro" id="IPR001320">
    <property type="entry name" value="Iontro_rcpt_C"/>
</dbReference>
<dbReference type="SMART" id="SM00079">
    <property type="entry name" value="PBPe"/>
    <property type="match status" value="1"/>
</dbReference>
<dbReference type="InterPro" id="IPR001638">
    <property type="entry name" value="Solute-binding_3/MltF_N"/>
</dbReference>
<feature type="chain" id="PRO_5045160915" evidence="5">
    <location>
        <begin position="24"/>
        <end position="267"/>
    </location>
</feature>
<evidence type="ECO:0000256" key="1">
    <source>
        <dbReference type="ARBA" id="ARBA00004196"/>
    </source>
</evidence>
<comment type="caution">
    <text evidence="8">The sequence shown here is derived from an EMBL/GenBank/DDBJ whole genome shotgun (WGS) entry which is preliminary data.</text>
</comment>
<keyword evidence="3 5" id="KW-0732">Signal</keyword>